<protein>
    <submittedName>
        <fullName evidence="3">YifB family Mg chelatase-like AAA ATPase</fullName>
    </submittedName>
</protein>
<evidence type="ECO:0000259" key="2">
    <source>
        <dbReference type="SMART" id="SM00382"/>
    </source>
</evidence>
<gene>
    <name evidence="3" type="ORF">WI372_14670</name>
</gene>
<dbReference type="InterPro" id="IPR003593">
    <property type="entry name" value="AAA+_ATPase"/>
</dbReference>
<dbReference type="EMBL" id="JBBHLI010000010">
    <property type="protein sequence ID" value="MEK9502234.1"/>
    <property type="molecule type" value="Genomic_DNA"/>
</dbReference>
<dbReference type="InterPro" id="IPR045006">
    <property type="entry name" value="CHLI-like"/>
</dbReference>
<name>A0ABU9EDP8_9BACT</name>
<dbReference type="InterPro" id="IPR004482">
    <property type="entry name" value="Mg_chelat-rel"/>
</dbReference>
<dbReference type="InterPro" id="IPR014721">
    <property type="entry name" value="Ribsml_uS5_D2-typ_fold_subgr"/>
</dbReference>
<dbReference type="Gene3D" id="3.30.230.10">
    <property type="match status" value="1"/>
</dbReference>
<evidence type="ECO:0000256" key="1">
    <source>
        <dbReference type="ARBA" id="ARBA00006354"/>
    </source>
</evidence>
<dbReference type="Proteomes" id="UP001484239">
    <property type="component" value="Unassembled WGS sequence"/>
</dbReference>
<dbReference type="PANTHER" id="PTHR32039">
    <property type="entry name" value="MAGNESIUM-CHELATASE SUBUNIT CHLI"/>
    <property type="match status" value="1"/>
</dbReference>
<dbReference type="Gene3D" id="3.40.50.300">
    <property type="entry name" value="P-loop containing nucleotide triphosphate hydrolases"/>
    <property type="match status" value="1"/>
</dbReference>
<dbReference type="PANTHER" id="PTHR32039:SF7">
    <property type="entry name" value="COMPETENCE PROTEIN COMM"/>
    <property type="match status" value="1"/>
</dbReference>
<dbReference type="SMART" id="SM00382">
    <property type="entry name" value="AAA"/>
    <property type="match status" value="1"/>
</dbReference>
<dbReference type="InterPro" id="IPR020568">
    <property type="entry name" value="Ribosomal_Su5_D2-typ_SF"/>
</dbReference>
<organism evidence="3 4">
    <name type="scientific">Gaopeijia maritima</name>
    <dbReference type="NCBI Taxonomy" id="3119007"/>
    <lineage>
        <taxon>Bacteria</taxon>
        <taxon>Pseudomonadati</taxon>
        <taxon>Gemmatimonadota</taxon>
        <taxon>Longimicrobiia</taxon>
        <taxon>Gaopeijiales</taxon>
        <taxon>Gaopeijiaceae</taxon>
        <taxon>Gaopeijia</taxon>
    </lineage>
</organism>
<evidence type="ECO:0000313" key="4">
    <source>
        <dbReference type="Proteomes" id="UP001484239"/>
    </source>
</evidence>
<evidence type="ECO:0000313" key="3">
    <source>
        <dbReference type="EMBL" id="MEK9502234.1"/>
    </source>
</evidence>
<reference evidence="3 4" key="1">
    <citation type="submission" date="2024-02" db="EMBL/GenBank/DDBJ databases">
        <title>A novel Gemmatimonadota bacterium.</title>
        <authorList>
            <person name="Du Z.-J."/>
            <person name="Ye Y.-Q."/>
        </authorList>
    </citation>
    <scope>NUCLEOTIDE SEQUENCE [LARGE SCALE GENOMIC DNA]</scope>
    <source>
        <strain evidence="3 4">DH-20</strain>
    </source>
</reference>
<dbReference type="Pfam" id="PF13335">
    <property type="entry name" value="Mg_chelatase_C"/>
    <property type="match status" value="1"/>
</dbReference>
<dbReference type="InterPro" id="IPR000523">
    <property type="entry name" value="Mg_chelatse_chII-like_cat_dom"/>
</dbReference>
<dbReference type="InterPro" id="IPR025158">
    <property type="entry name" value="Mg_chelat-rel_C"/>
</dbReference>
<dbReference type="CDD" id="cd00009">
    <property type="entry name" value="AAA"/>
    <property type="match status" value="1"/>
</dbReference>
<dbReference type="NCBIfam" id="TIGR00368">
    <property type="entry name" value="YifB family Mg chelatase-like AAA ATPase"/>
    <property type="match status" value="1"/>
</dbReference>
<dbReference type="SUPFAM" id="SSF54211">
    <property type="entry name" value="Ribosomal protein S5 domain 2-like"/>
    <property type="match status" value="1"/>
</dbReference>
<comment type="caution">
    <text evidence="3">The sequence shown here is derived from an EMBL/GenBank/DDBJ whole genome shotgun (WGS) entry which is preliminary data.</text>
</comment>
<dbReference type="InterPro" id="IPR027417">
    <property type="entry name" value="P-loop_NTPase"/>
</dbReference>
<dbReference type="SUPFAM" id="SSF52540">
    <property type="entry name" value="P-loop containing nucleoside triphosphate hydrolases"/>
    <property type="match status" value="1"/>
</dbReference>
<accession>A0ABU9EDP8</accession>
<dbReference type="Pfam" id="PF13541">
    <property type="entry name" value="ChlI"/>
    <property type="match status" value="1"/>
</dbReference>
<keyword evidence="4" id="KW-1185">Reference proteome</keyword>
<sequence>MLSRIPTAALRGVDALPVRVEVSLTPGLPTFTVVGLPQGAVREGRERVVAALKHAGWPPPTRRITVNLAPADLRKEGSGFDLPIAVGLLVVSGVIEPERVDGWAFVGELGLDGRLRAVRGVLSLVAGCRDGGATRLIVPPENAAEAALLDGVEVRTARSLTELVAYFTGAGSLPVVPPRVAGALAPRGGDLREVRGQMVAKRALEIAAAGAHNLLLVGPPGAGKTLLARRLPGLLPPLDREELLEVVRVHSVAGLVDPGRIPSAERPFRAPHHTVSHAGLVGGGSPPRPGEVSLAHRGVLFLDELPEFSRSTLETLRQPLEDGVLTLARAAGHLAYPARFVLVGAMNPCPCGHHGDGTDRCVCDAAAVARYRGRVSGPVLDRIDLHVGVSALNVDELRGPPTGSSSGEVRARVVAARAIQAARFGEGDTRCNAEMGPSQLRRHAAVRPAVARLLQRALDRMQLSARAYHRILKVARTIADLEAAPEITEDHAAEAVQYRELDRVG</sequence>
<dbReference type="Pfam" id="PF01078">
    <property type="entry name" value="Mg_chelatase"/>
    <property type="match status" value="1"/>
</dbReference>
<proteinExistence type="inferred from homology"/>
<feature type="domain" description="AAA+ ATPase" evidence="2">
    <location>
        <begin position="210"/>
        <end position="372"/>
    </location>
</feature>
<dbReference type="RefSeq" id="WP_405274518.1">
    <property type="nucleotide sequence ID" value="NZ_JBBHLI010000010.1"/>
</dbReference>
<comment type="similarity">
    <text evidence="1">Belongs to the Mg-chelatase subunits D/I family. ComM subfamily.</text>
</comment>